<proteinExistence type="predicted"/>
<reference evidence="1" key="2">
    <citation type="journal article" date="2015" name="Fish Shellfish Immunol.">
        <title>Early steps in the European eel (Anguilla anguilla)-Vibrio vulnificus interaction in the gills: Role of the RtxA13 toxin.</title>
        <authorList>
            <person name="Callol A."/>
            <person name="Pajuelo D."/>
            <person name="Ebbesson L."/>
            <person name="Teles M."/>
            <person name="MacKenzie S."/>
            <person name="Amaro C."/>
        </authorList>
    </citation>
    <scope>NUCLEOTIDE SEQUENCE</scope>
</reference>
<reference evidence="1" key="1">
    <citation type="submission" date="2014-11" db="EMBL/GenBank/DDBJ databases">
        <authorList>
            <person name="Amaro Gonzalez C."/>
        </authorList>
    </citation>
    <scope>NUCLEOTIDE SEQUENCE</scope>
</reference>
<protein>
    <submittedName>
        <fullName evidence="1">Uncharacterized protein</fullName>
    </submittedName>
</protein>
<sequence length="51" mass="5888">MSRCHRSTSSGIRGNGTRYMPFRFLATIQKIRPHSLRVNSDPHQSSGRDWT</sequence>
<organism evidence="1">
    <name type="scientific">Anguilla anguilla</name>
    <name type="common">European freshwater eel</name>
    <name type="synonym">Muraena anguilla</name>
    <dbReference type="NCBI Taxonomy" id="7936"/>
    <lineage>
        <taxon>Eukaryota</taxon>
        <taxon>Metazoa</taxon>
        <taxon>Chordata</taxon>
        <taxon>Craniata</taxon>
        <taxon>Vertebrata</taxon>
        <taxon>Euteleostomi</taxon>
        <taxon>Actinopterygii</taxon>
        <taxon>Neopterygii</taxon>
        <taxon>Teleostei</taxon>
        <taxon>Anguilliformes</taxon>
        <taxon>Anguillidae</taxon>
        <taxon>Anguilla</taxon>
    </lineage>
</organism>
<dbReference type="AlphaFoldDB" id="A0A0E9WCS1"/>
<evidence type="ECO:0000313" key="1">
    <source>
        <dbReference type="EMBL" id="JAH87345.1"/>
    </source>
</evidence>
<name>A0A0E9WCS1_ANGAN</name>
<accession>A0A0E9WCS1</accession>
<dbReference type="EMBL" id="GBXM01021232">
    <property type="protein sequence ID" value="JAH87345.1"/>
    <property type="molecule type" value="Transcribed_RNA"/>
</dbReference>